<feature type="region of interest" description="Disordered" evidence="1">
    <location>
        <begin position="405"/>
        <end position="499"/>
    </location>
</feature>
<reference evidence="2 3" key="1">
    <citation type="submission" date="2016-03" db="EMBL/GenBank/DDBJ databases">
        <title>Whole genome sequencing of Grifola frondosa 9006-11.</title>
        <authorList>
            <person name="Min B."/>
            <person name="Park H."/>
            <person name="Kim J.-G."/>
            <person name="Cho H."/>
            <person name="Oh Y.-L."/>
            <person name="Kong W.-S."/>
            <person name="Choi I.-G."/>
        </authorList>
    </citation>
    <scope>NUCLEOTIDE SEQUENCE [LARGE SCALE GENOMIC DNA]</scope>
    <source>
        <strain evidence="2 3">9006-11</strain>
    </source>
</reference>
<evidence type="ECO:0000256" key="1">
    <source>
        <dbReference type="SAM" id="MobiDB-lite"/>
    </source>
</evidence>
<dbReference type="EMBL" id="LUGG01000001">
    <property type="protein sequence ID" value="OBZ78545.1"/>
    <property type="molecule type" value="Genomic_DNA"/>
</dbReference>
<proteinExistence type="predicted"/>
<keyword evidence="3" id="KW-1185">Reference proteome</keyword>
<dbReference type="Proteomes" id="UP000092993">
    <property type="component" value="Unassembled WGS sequence"/>
</dbReference>
<name>A0A1C7MNS0_GRIFR</name>
<comment type="caution">
    <text evidence="2">The sequence shown here is derived from an EMBL/GenBank/DDBJ whole genome shotgun (WGS) entry which is preliminary data.</text>
</comment>
<sequence length="813" mass="84835">MKHRPYPTRSSDVSDNYLTDTSSFSHTESSESCSRDSPMPPYTHSTSPDFSGSRVNIPPSFFRDRSMPPRLPSASRGSTSSHSRGGSMSHLYSFDLPPRMYSPSLEFEPGSPFECRQPLSEDVAGIGDAHLGSNSSPRIEFLAPYEENMQLARSYSSSSFSDEPAPTVQDFIEIKTENRMLRGIVHQFISSMPGYAAGNGNFLLPNITPSATSSASSASASTTSSDLSTSLPPRTSSLLIRPLHPPPNRQAYPNVKIWTAREKSEAGNAATTTKHPHHKSFDPDSEPNTVFPFIEDEHGQIIPQYRLDELRHRASQLFNELLTFGWAVKSWGKISITPARYVKGELEFEFPELQLCDKPAHWKVQNVISNLYSTWNQGLRRSLGKGISRTPINVEAELALMSSSCDSDSEPMLGIDSNLGSPAPPHSSLSSAASPRSSSVSSESGRKRRAPHSIITPAAKIRRTPSLPGSPLSSVAFNAAGSSSPPRDDTPDSSMGDSAVANVISPTNMQEGTGGAIETTSAAAEATTVTPVAAAVTAASATTTIATAATGTTAITASDGTDTAVASASVPTVTTATTATTASAAAGTSAMVEVGAVVADAPAVTGSGTAGAAGASAVMQATAASILLLLTNLLMVPTTVTTTTISSISPPSVASAPATAASKLSDIMLPLPATPSTTDTALPTPALAPPGEVTVAGTANASSQEDGASRVRSSRGRKNKSAQSTVGNLWPNSAITARNIYGGEWHLLNPASTKDQFDIQWKGLPAAQQDVYKARAKDLKKSAANVVTTPLNTSAEAATSMPQDGGSSVPAAS</sequence>
<feature type="compositionally biased region" description="Polar residues" evidence="1">
    <location>
        <begin position="8"/>
        <end position="18"/>
    </location>
</feature>
<dbReference type="STRING" id="5627.A0A1C7MNS0"/>
<accession>A0A1C7MNS0</accession>
<feature type="region of interest" description="Disordered" evidence="1">
    <location>
        <begin position="263"/>
        <end position="284"/>
    </location>
</feature>
<feature type="region of interest" description="Disordered" evidence="1">
    <location>
        <begin position="791"/>
        <end position="813"/>
    </location>
</feature>
<dbReference type="OrthoDB" id="3235325at2759"/>
<protein>
    <submittedName>
        <fullName evidence="2">Uncharacterized protein</fullName>
    </submittedName>
</protein>
<feature type="region of interest" description="Disordered" evidence="1">
    <location>
        <begin position="210"/>
        <end position="248"/>
    </location>
</feature>
<dbReference type="AlphaFoldDB" id="A0A1C7MNS0"/>
<feature type="compositionally biased region" description="Polar residues" evidence="1">
    <location>
        <begin position="697"/>
        <end position="706"/>
    </location>
</feature>
<organism evidence="2 3">
    <name type="scientific">Grifola frondosa</name>
    <name type="common">Maitake</name>
    <name type="synonym">Polyporus frondosus</name>
    <dbReference type="NCBI Taxonomy" id="5627"/>
    <lineage>
        <taxon>Eukaryota</taxon>
        <taxon>Fungi</taxon>
        <taxon>Dikarya</taxon>
        <taxon>Basidiomycota</taxon>
        <taxon>Agaricomycotina</taxon>
        <taxon>Agaricomycetes</taxon>
        <taxon>Polyporales</taxon>
        <taxon>Grifolaceae</taxon>
        <taxon>Grifola</taxon>
    </lineage>
</organism>
<feature type="compositionally biased region" description="Low complexity" evidence="1">
    <location>
        <begin position="19"/>
        <end position="37"/>
    </location>
</feature>
<feature type="compositionally biased region" description="Low complexity" evidence="1">
    <location>
        <begin position="73"/>
        <end position="89"/>
    </location>
</feature>
<feature type="region of interest" description="Disordered" evidence="1">
    <location>
        <begin position="1"/>
        <end position="89"/>
    </location>
</feature>
<feature type="compositionally biased region" description="Low complexity" evidence="1">
    <location>
        <begin position="426"/>
        <end position="443"/>
    </location>
</feature>
<feature type="compositionally biased region" description="Polar residues" evidence="1">
    <location>
        <begin position="43"/>
        <end position="54"/>
    </location>
</feature>
<gene>
    <name evidence="2" type="ORF">A0H81_01463</name>
</gene>
<feature type="compositionally biased region" description="Polar residues" evidence="1">
    <location>
        <begin position="791"/>
        <end position="806"/>
    </location>
</feature>
<feature type="compositionally biased region" description="Low complexity" evidence="1">
    <location>
        <begin position="210"/>
        <end position="239"/>
    </location>
</feature>
<evidence type="ECO:0000313" key="3">
    <source>
        <dbReference type="Proteomes" id="UP000092993"/>
    </source>
</evidence>
<dbReference type="OMA" id="WGHANID"/>
<feature type="region of interest" description="Disordered" evidence="1">
    <location>
        <begin position="692"/>
        <end position="726"/>
    </location>
</feature>
<evidence type="ECO:0000313" key="2">
    <source>
        <dbReference type="EMBL" id="OBZ78545.1"/>
    </source>
</evidence>